<sequence length="99" mass="11036">MNRVGFEPTPLAAPAALLDEQTTKPLTSTNKLSIRQRKRISDRETFLRLDVASLTRCCNPLLLCTLQFVVIFSHSAKNCALHLLGLPLFLIPFIAPSIF</sequence>
<keyword evidence="2" id="KW-1185">Reference proteome</keyword>
<reference evidence="1 2" key="1">
    <citation type="journal article" date="2021" name="Elife">
        <title>Chloroplast acquisition without the gene transfer in kleptoplastic sea slugs, Plakobranchus ocellatus.</title>
        <authorList>
            <person name="Maeda T."/>
            <person name="Takahashi S."/>
            <person name="Yoshida T."/>
            <person name="Shimamura S."/>
            <person name="Takaki Y."/>
            <person name="Nagai Y."/>
            <person name="Toyoda A."/>
            <person name="Suzuki Y."/>
            <person name="Arimoto A."/>
            <person name="Ishii H."/>
            <person name="Satoh N."/>
            <person name="Nishiyama T."/>
            <person name="Hasebe M."/>
            <person name="Maruyama T."/>
            <person name="Minagawa J."/>
            <person name="Obokata J."/>
            <person name="Shigenobu S."/>
        </authorList>
    </citation>
    <scope>NUCLEOTIDE SEQUENCE [LARGE SCALE GENOMIC DNA]</scope>
</reference>
<organism evidence="1 2">
    <name type="scientific">Elysia marginata</name>
    <dbReference type="NCBI Taxonomy" id="1093978"/>
    <lineage>
        <taxon>Eukaryota</taxon>
        <taxon>Metazoa</taxon>
        <taxon>Spiralia</taxon>
        <taxon>Lophotrochozoa</taxon>
        <taxon>Mollusca</taxon>
        <taxon>Gastropoda</taxon>
        <taxon>Heterobranchia</taxon>
        <taxon>Euthyneura</taxon>
        <taxon>Panpulmonata</taxon>
        <taxon>Sacoglossa</taxon>
        <taxon>Placobranchoidea</taxon>
        <taxon>Plakobranchidae</taxon>
        <taxon>Elysia</taxon>
    </lineage>
</organism>
<evidence type="ECO:0000313" key="2">
    <source>
        <dbReference type="Proteomes" id="UP000762676"/>
    </source>
</evidence>
<name>A0AAV4FCZ9_9GAST</name>
<gene>
    <name evidence="1" type="ORF">ElyMa_005660400</name>
</gene>
<accession>A0AAV4FCZ9</accession>
<comment type="caution">
    <text evidence="1">The sequence shown here is derived from an EMBL/GenBank/DDBJ whole genome shotgun (WGS) entry which is preliminary data.</text>
</comment>
<dbReference type="EMBL" id="BMAT01011340">
    <property type="protein sequence ID" value="GFR70740.1"/>
    <property type="molecule type" value="Genomic_DNA"/>
</dbReference>
<dbReference type="AlphaFoldDB" id="A0AAV4FCZ9"/>
<protein>
    <submittedName>
        <fullName evidence="1">Uncharacterized protein</fullName>
    </submittedName>
</protein>
<proteinExistence type="predicted"/>
<evidence type="ECO:0000313" key="1">
    <source>
        <dbReference type="EMBL" id="GFR70740.1"/>
    </source>
</evidence>
<dbReference type="Proteomes" id="UP000762676">
    <property type="component" value="Unassembled WGS sequence"/>
</dbReference>